<gene>
    <name evidence="2" type="ORF">FHX75_11738</name>
</gene>
<dbReference type="GO" id="GO:0016779">
    <property type="term" value="F:nucleotidyltransferase activity"/>
    <property type="evidence" value="ECO:0007669"/>
    <property type="project" value="UniProtKB-ARBA"/>
</dbReference>
<dbReference type="Gene3D" id="3.90.550.10">
    <property type="entry name" value="Spore Coat Polysaccharide Biosynthesis Protein SpsA, Chain A"/>
    <property type="match status" value="1"/>
</dbReference>
<evidence type="ECO:0000259" key="1">
    <source>
        <dbReference type="Pfam" id="PF12804"/>
    </source>
</evidence>
<name>A0A561WUQ9_9ACTN</name>
<protein>
    <submittedName>
        <fullName evidence="2">Nicotine blue oxidoreductase</fullName>
    </submittedName>
</protein>
<proteinExistence type="predicted"/>
<dbReference type="RefSeq" id="WP_154936661.1">
    <property type="nucleotide sequence ID" value="NZ_VIXA01000001.1"/>
</dbReference>
<dbReference type="InterPro" id="IPR025877">
    <property type="entry name" value="MobA-like_NTP_Trfase"/>
</dbReference>
<dbReference type="AlphaFoldDB" id="A0A561WUQ9"/>
<accession>A0A561WUQ9</accession>
<dbReference type="PANTHER" id="PTHR43777">
    <property type="entry name" value="MOLYBDENUM COFACTOR CYTIDYLYLTRANSFERASE"/>
    <property type="match status" value="1"/>
</dbReference>
<evidence type="ECO:0000313" key="3">
    <source>
        <dbReference type="Proteomes" id="UP000319927"/>
    </source>
</evidence>
<dbReference type="SUPFAM" id="SSF53448">
    <property type="entry name" value="Nucleotide-diphospho-sugar transferases"/>
    <property type="match status" value="1"/>
</dbReference>
<dbReference type="Pfam" id="PF12804">
    <property type="entry name" value="NTP_transf_3"/>
    <property type="match status" value="1"/>
</dbReference>
<organism evidence="2 3">
    <name type="scientific">Micromonospora palomenae</name>
    <dbReference type="NCBI Taxonomy" id="1461247"/>
    <lineage>
        <taxon>Bacteria</taxon>
        <taxon>Bacillati</taxon>
        <taxon>Actinomycetota</taxon>
        <taxon>Actinomycetes</taxon>
        <taxon>Micromonosporales</taxon>
        <taxon>Micromonosporaceae</taxon>
        <taxon>Micromonospora</taxon>
    </lineage>
</organism>
<dbReference type="OrthoDB" id="4427994at2"/>
<feature type="domain" description="MobA-like NTP transferase" evidence="1">
    <location>
        <begin position="5"/>
        <end position="161"/>
    </location>
</feature>
<evidence type="ECO:0000313" key="2">
    <source>
        <dbReference type="EMBL" id="TWG27590.1"/>
    </source>
</evidence>
<dbReference type="PANTHER" id="PTHR43777:SF1">
    <property type="entry name" value="MOLYBDENUM COFACTOR CYTIDYLYLTRANSFERASE"/>
    <property type="match status" value="1"/>
</dbReference>
<sequence>MTVAGLVLAAGAGSRFGRPKALVEVDGEPLVRRAVRLLRAGGCTPVHAVIGAGADELPALPGAVPVLNRRWRAGLGASLRCGLTSLPGYAAAVVVVLVDQPSLAPGAVRRVRAAYAAGASVAVATYAGRAGHPVLLARATWPMVARHAVGDRGARDFLRARSDLVVPVPCDGVGSPADVDTPADLAAF</sequence>
<dbReference type="InterPro" id="IPR029044">
    <property type="entry name" value="Nucleotide-diphossugar_trans"/>
</dbReference>
<dbReference type="CDD" id="cd04182">
    <property type="entry name" value="GT_2_like_f"/>
    <property type="match status" value="1"/>
</dbReference>
<dbReference type="EMBL" id="VIXA01000001">
    <property type="protein sequence ID" value="TWG27590.1"/>
    <property type="molecule type" value="Genomic_DNA"/>
</dbReference>
<keyword evidence="3" id="KW-1185">Reference proteome</keyword>
<reference evidence="2 3" key="1">
    <citation type="submission" date="2019-06" db="EMBL/GenBank/DDBJ databases">
        <title>Sequencing the genomes of 1000 actinobacteria strains.</title>
        <authorList>
            <person name="Klenk H.-P."/>
        </authorList>
    </citation>
    <scope>NUCLEOTIDE SEQUENCE [LARGE SCALE GENOMIC DNA]</scope>
    <source>
        <strain evidence="2 3">DSM 102131</strain>
    </source>
</reference>
<dbReference type="Proteomes" id="UP000319927">
    <property type="component" value="Unassembled WGS sequence"/>
</dbReference>
<comment type="caution">
    <text evidence="2">The sequence shown here is derived from an EMBL/GenBank/DDBJ whole genome shotgun (WGS) entry which is preliminary data.</text>
</comment>